<name>A0A285UCL8_9STAP</name>
<organism evidence="4 5">
    <name type="scientific">Salinicoccus kekensis</name>
    <dbReference type="NCBI Taxonomy" id="714307"/>
    <lineage>
        <taxon>Bacteria</taxon>
        <taxon>Bacillati</taxon>
        <taxon>Bacillota</taxon>
        <taxon>Bacilli</taxon>
        <taxon>Bacillales</taxon>
        <taxon>Staphylococcaceae</taxon>
        <taxon>Salinicoccus</taxon>
    </lineage>
</organism>
<keyword evidence="2" id="KW-1133">Transmembrane helix</keyword>
<protein>
    <submittedName>
        <fullName evidence="4">Uncharacterized protein YhaN</fullName>
    </submittedName>
</protein>
<dbReference type="Gene3D" id="3.40.50.300">
    <property type="entry name" value="P-loop containing nucleotide triphosphate hydrolases"/>
    <property type="match status" value="2"/>
</dbReference>
<keyword evidence="5" id="KW-1185">Reference proteome</keyword>
<reference evidence="5" key="1">
    <citation type="submission" date="2017-08" db="EMBL/GenBank/DDBJ databases">
        <authorList>
            <person name="Varghese N."/>
            <person name="Submissions S."/>
        </authorList>
    </citation>
    <scope>NUCLEOTIDE SEQUENCE [LARGE SCALE GENOMIC DNA]</scope>
    <source>
        <strain evidence="5">DSM 23173</strain>
    </source>
</reference>
<feature type="transmembrane region" description="Helical" evidence="2">
    <location>
        <begin position="489"/>
        <end position="507"/>
    </location>
</feature>
<dbReference type="EMBL" id="OBQF01000001">
    <property type="protein sequence ID" value="SOC39447.1"/>
    <property type="molecule type" value="Genomic_DNA"/>
</dbReference>
<dbReference type="InterPro" id="IPR038734">
    <property type="entry name" value="YhaN_AAA"/>
</dbReference>
<sequence length="976" mass="114377">MKILSLNIYGYGKIAETEIRTPHQFVQIFGENEAGKSTMQSFIHSVLFGFPTRKEAEPRREPRMHNMYGGKLTVDFEEGEGPVEIERVKGNKVQGDVKIYLNDGSSRSEDWLIRKMNFIDKRTYRSIFSFDVLGLQDIHKNMTEDKLQEYLLRAGALGSHQYDEMLSAIDQELKDLYKKNGINPKINQELVELREINEKIRKLEAEESNYNHLTTEQMKYEESISAKRDALHQLDTVRKQKMKEIMYHRDIKEWKALEGILNVAPPTFPEKGIERYESLKNSYEQATKDIDLRLEKLKSLKSEINRIKLPAAEDMEYLEALKSREPDIKQKNLEVTRLTNAIENLEDEIVQLQKDIGWENEHLEVDDSNIVRESVQALLAKLDEVNLEEQYLVREVEHIKSDVRQLDQEITELEAAQISDARIRVKKEVLDKQVELKEKGKMFQLIEKEYEREKRERNRAKRNQTFLILAISAVTLGIGIFYFINSALIMGTVFTAIGLAALLILFLTNREEEENLRTDYENEVAELKDEIEGIKQAHDIDFDLNDARDLKMDLRTLKSKRISLNVKIEELKETLAMKETEHDRLNTDLLEVKRKLKINPDIENKYIVDAIHTIRDIKQKRNQINRHSVEKDNVIRSLQAFKCEVKAEISRFGITYNDASIFYEVNARLTELNEDIANYNHLSDQIQLLENEISVMEERVASAGREIEGLFDHVDAEDEDEYYYHARKFEEYQNNLNQFRALDAKLEEELFDYDIRNDLASLMLADLKEEEEGINRQIEHFNELVQDEQKVLAELNKEIEVLEGDGKLSELNHEYEMRKSLIQGLSEDYLSLKYIQLLIETHIKAIKDERLPIVIEEARNIFEFVTKGRYINVIYDDNGITVRHSNGQLFHPLELSQSTKEMLYISLRLSLIQALQGYYKLPLIIDDAFVHFDRERKKIIMDYLRSEVKDQVLYFTCNLDTAIPSNQTIRLKEKVK</sequence>
<proteinExistence type="predicted"/>
<evidence type="ECO:0000313" key="5">
    <source>
        <dbReference type="Proteomes" id="UP000219412"/>
    </source>
</evidence>
<dbReference type="InterPro" id="IPR027417">
    <property type="entry name" value="P-loop_NTPase"/>
</dbReference>
<dbReference type="OrthoDB" id="9764467at2"/>
<gene>
    <name evidence="4" type="ORF">SAMN05878391_0910</name>
</gene>
<feature type="domain" description="YhaN AAA" evidence="3">
    <location>
        <begin position="1"/>
        <end position="208"/>
    </location>
</feature>
<evidence type="ECO:0000259" key="3">
    <source>
        <dbReference type="Pfam" id="PF13514"/>
    </source>
</evidence>
<dbReference type="Proteomes" id="UP000219412">
    <property type="component" value="Unassembled WGS sequence"/>
</dbReference>
<keyword evidence="2" id="KW-0472">Membrane</keyword>
<evidence type="ECO:0000256" key="1">
    <source>
        <dbReference type="SAM" id="Coils"/>
    </source>
</evidence>
<dbReference type="SUPFAM" id="SSF52540">
    <property type="entry name" value="P-loop containing nucleoside triphosphate hydrolases"/>
    <property type="match status" value="2"/>
</dbReference>
<dbReference type="PANTHER" id="PTHR41259">
    <property type="entry name" value="DOUBLE-STRAND BREAK REPAIR RAD50 ATPASE, PUTATIVE-RELATED"/>
    <property type="match status" value="1"/>
</dbReference>
<feature type="coiled-coil region" evidence="1">
    <location>
        <begin position="672"/>
        <end position="805"/>
    </location>
</feature>
<dbReference type="AlphaFoldDB" id="A0A285UCL8"/>
<accession>A0A285UCL8</accession>
<evidence type="ECO:0000313" key="4">
    <source>
        <dbReference type="EMBL" id="SOC39447.1"/>
    </source>
</evidence>
<dbReference type="Pfam" id="PF13514">
    <property type="entry name" value="AAA_27"/>
    <property type="match status" value="1"/>
</dbReference>
<dbReference type="RefSeq" id="WP_097039531.1">
    <property type="nucleotide sequence ID" value="NZ_OBQF01000001.1"/>
</dbReference>
<keyword evidence="2" id="KW-0812">Transmembrane</keyword>
<dbReference type="PANTHER" id="PTHR41259:SF1">
    <property type="entry name" value="DOUBLE-STRAND BREAK REPAIR RAD50 ATPASE, PUTATIVE-RELATED"/>
    <property type="match status" value="1"/>
</dbReference>
<evidence type="ECO:0000256" key="2">
    <source>
        <dbReference type="SAM" id="Phobius"/>
    </source>
</evidence>
<feature type="coiled-coil region" evidence="1">
    <location>
        <begin position="510"/>
        <end position="595"/>
    </location>
</feature>
<feature type="coiled-coil region" evidence="1">
    <location>
        <begin position="328"/>
        <end position="362"/>
    </location>
</feature>
<feature type="coiled-coil region" evidence="1">
    <location>
        <begin position="186"/>
        <end position="216"/>
    </location>
</feature>
<feature type="transmembrane region" description="Helical" evidence="2">
    <location>
        <begin position="465"/>
        <end position="483"/>
    </location>
</feature>
<keyword evidence="1" id="KW-0175">Coiled coil</keyword>